<organism evidence="1 2">
    <name type="scientific">Methanopyrus kandleri</name>
    <dbReference type="NCBI Taxonomy" id="2320"/>
    <lineage>
        <taxon>Archaea</taxon>
        <taxon>Methanobacteriati</taxon>
        <taxon>Methanobacteriota</taxon>
        <taxon>Methanomada group</taxon>
        <taxon>Methanopyri</taxon>
        <taxon>Methanopyrales</taxon>
        <taxon>Methanopyraceae</taxon>
        <taxon>Methanopyrus</taxon>
    </lineage>
</organism>
<dbReference type="Proteomes" id="UP000619545">
    <property type="component" value="Unassembled WGS sequence"/>
</dbReference>
<reference evidence="1" key="1">
    <citation type="journal article" date="2020" name="bioRxiv">
        <title>A rank-normalized archaeal taxonomy based on genome phylogeny resolves widespread incomplete and uneven classifications.</title>
        <authorList>
            <person name="Rinke C."/>
            <person name="Chuvochina M."/>
            <person name="Mussig A.J."/>
            <person name="Chaumeil P.-A."/>
            <person name="Waite D.W."/>
            <person name="Whitman W.B."/>
            <person name="Parks D.H."/>
            <person name="Hugenholtz P."/>
        </authorList>
    </citation>
    <scope>NUCLEOTIDE SEQUENCE</scope>
    <source>
        <strain evidence="1">UBA8853</strain>
    </source>
</reference>
<gene>
    <name evidence="1" type="ORF">HA336_07155</name>
</gene>
<name>A0A832TAE6_9EURY</name>
<proteinExistence type="predicted"/>
<dbReference type="GeneID" id="41583473"/>
<protein>
    <submittedName>
        <fullName evidence="1">Uncharacterized protein</fullName>
    </submittedName>
</protein>
<dbReference type="EMBL" id="DUJS01000004">
    <property type="protein sequence ID" value="HII70990.1"/>
    <property type="molecule type" value="Genomic_DNA"/>
</dbReference>
<dbReference type="RefSeq" id="WP_088334647.1">
    <property type="nucleotide sequence ID" value="NZ_DUJS01000004.1"/>
</dbReference>
<sequence length="73" mass="8458">MVNARIHVDRTTSFDAENGTKSYVIKVTVELETDDYDEAKQLTKRLEEFIDELKSVVKSELLEKDLGKRELIL</sequence>
<evidence type="ECO:0000313" key="1">
    <source>
        <dbReference type="EMBL" id="HII70990.1"/>
    </source>
</evidence>
<comment type="caution">
    <text evidence="1">The sequence shown here is derived from an EMBL/GenBank/DDBJ whole genome shotgun (WGS) entry which is preliminary data.</text>
</comment>
<evidence type="ECO:0000313" key="2">
    <source>
        <dbReference type="Proteomes" id="UP000619545"/>
    </source>
</evidence>
<accession>A0A832TAE6</accession>
<dbReference type="AlphaFoldDB" id="A0A832TAE6"/>